<gene>
    <name evidence="2" type="ORF">AVEN_41230_1</name>
</gene>
<dbReference type="AlphaFoldDB" id="A0A4Y2SJ44"/>
<organism evidence="2 3">
    <name type="scientific">Araneus ventricosus</name>
    <name type="common">Orbweaver spider</name>
    <name type="synonym">Epeira ventricosa</name>
    <dbReference type="NCBI Taxonomy" id="182803"/>
    <lineage>
        <taxon>Eukaryota</taxon>
        <taxon>Metazoa</taxon>
        <taxon>Ecdysozoa</taxon>
        <taxon>Arthropoda</taxon>
        <taxon>Chelicerata</taxon>
        <taxon>Arachnida</taxon>
        <taxon>Araneae</taxon>
        <taxon>Araneomorphae</taxon>
        <taxon>Entelegynae</taxon>
        <taxon>Araneoidea</taxon>
        <taxon>Araneidae</taxon>
        <taxon>Araneus</taxon>
    </lineage>
</organism>
<sequence length="95" mass="10458">MQFNFRLEIISWNPLIVKPMRHRTVSAALVPKSVPRSSFMKSISRATLHTQPGEKITETEENVAKEKSSEPDSGIDPAPVERPASPDDGSRTDGA</sequence>
<comment type="caution">
    <text evidence="2">The sequence shown here is derived from an EMBL/GenBank/DDBJ whole genome shotgun (WGS) entry which is preliminary data.</text>
</comment>
<evidence type="ECO:0000313" key="2">
    <source>
        <dbReference type="EMBL" id="GBN88274.1"/>
    </source>
</evidence>
<keyword evidence="3" id="KW-1185">Reference proteome</keyword>
<feature type="compositionally biased region" description="Basic and acidic residues" evidence="1">
    <location>
        <begin position="84"/>
        <end position="95"/>
    </location>
</feature>
<evidence type="ECO:0000256" key="1">
    <source>
        <dbReference type="SAM" id="MobiDB-lite"/>
    </source>
</evidence>
<dbReference type="EMBL" id="BGPR01022204">
    <property type="protein sequence ID" value="GBN88274.1"/>
    <property type="molecule type" value="Genomic_DNA"/>
</dbReference>
<feature type="region of interest" description="Disordered" evidence="1">
    <location>
        <begin position="43"/>
        <end position="95"/>
    </location>
</feature>
<feature type="compositionally biased region" description="Basic and acidic residues" evidence="1">
    <location>
        <begin position="55"/>
        <end position="70"/>
    </location>
</feature>
<accession>A0A4Y2SJ44</accession>
<dbReference type="Proteomes" id="UP000499080">
    <property type="component" value="Unassembled WGS sequence"/>
</dbReference>
<name>A0A4Y2SJ44_ARAVE</name>
<protein>
    <submittedName>
        <fullName evidence="2">Uncharacterized protein</fullName>
    </submittedName>
</protein>
<proteinExistence type="predicted"/>
<evidence type="ECO:0000313" key="3">
    <source>
        <dbReference type="Proteomes" id="UP000499080"/>
    </source>
</evidence>
<reference evidence="2 3" key="1">
    <citation type="journal article" date="2019" name="Sci. Rep.">
        <title>Orb-weaving spider Araneus ventricosus genome elucidates the spidroin gene catalogue.</title>
        <authorList>
            <person name="Kono N."/>
            <person name="Nakamura H."/>
            <person name="Ohtoshi R."/>
            <person name="Moran D.A.P."/>
            <person name="Shinohara A."/>
            <person name="Yoshida Y."/>
            <person name="Fujiwara M."/>
            <person name="Mori M."/>
            <person name="Tomita M."/>
            <person name="Arakawa K."/>
        </authorList>
    </citation>
    <scope>NUCLEOTIDE SEQUENCE [LARGE SCALE GENOMIC DNA]</scope>
</reference>